<sequence length="102" mass="11377">MKSAKITFSNNEVITIHSDDLIRSVIVSKDLDNDKDNRTEVMKHVAPVTVGIGDTIDLSDPHIEMGVVPDLLDVFHNADYFCFNNDPDTLYSVSSIVKIENL</sequence>
<keyword evidence="2" id="KW-1185">Reference proteome</keyword>
<dbReference type="EMBL" id="CP031933">
    <property type="protein sequence ID" value="AYE38724.1"/>
    <property type="molecule type" value="Genomic_DNA"/>
</dbReference>
<dbReference type="Proteomes" id="UP000267208">
    <property type="component" value="Chromosome"/>
</dbReference>
<proteinExistence type="predicted"/>
<gene>
    <name evidence="1" type="ORF">D1B17_08805</name>
</gene>
<dbReference type="AlphaFoldDB" id="A0A386PRY8"/>
<reference evidence="2" key="1">
    <citation type="submission" date="2018-08" db="EMBL/GenBank/DDBJ databases">
        <title>Genome of Lactobacillus sp. HBUAS52074.</title>
        <authorList>
            <person name="Guo Z."/>
            <person name="Zhang Z.D."/>
        </authorList>
    </citation>
    <scope>NUCLEOTIDE SEQUENCE [LARGE SCALE GENOMIC DNA]</scope>
    <source>
        <strain evidence="2">HBUAS52074</strain>
    </source>
</reference>
<evidence type="ECO:0000313" key="1">
    <source>
        <dbReference type="EMBL" id="AYE38724.1"/>
    </source>
</evidence>
<accession>A0A386PRY8</accession>
<protein>
    <submittedName>
        <fullName evidence="1">Uncharacterized protein</fullName>
    </submittedName>
</protein>
<organism evidence="1 2">
    <name type="scientific">Companilactobacillus zhachilii</name>
    <dbReference type="NCBI Taxonomy" id="2304606"/>
    <lineage>
        <taxon>Bacteria</taxon>
        <taxon>Bacillati</taxon>
        <taxon>Bacillota</taxon>
        <taxon>Bacilli</taxon>
        <taxon>Lactobacillales</taxon>
        <taxon>Lactobacillaceae</taxon>
        <taxon>Companilactobacillus</taxon>
    </lineage>
</organism>
<dbReference type="RefSeq" id="WP_120142954.1">
    <property type="nucleotide sequence ID" value="NZ_CP031933.2"/>
</dbReference>
<evidence type="ECO:0000313" key="2">
    <source>
        <dbReference type="Proteomes" id="UP000267208"/>
    </source>
</evidence>
<dbReference type="KEGG" id="lzh:D1B17_08805"/>
<name>A0A386PRY8_9LACO</name>